<evidence type="ECO:0000313" key="3">
    <source>
        <dbReference type="Proteomes" id="UP000070339"/>
    </source>
</evidence>
<keyword evidence="3" id="KW-1185">Reference proteome</keyword>
<proteinExistence type="predicted"/>
<dbReference type="EMBL" id="LTEB01000018">
    <property type="protein sequence ID" value="KXU18633.1"/>
    <property type="molecule type" value="Genomic_DNA"/>
</dbReference>
<dbReference type="Proteomes" id="UP000070339">
    <property type="component" value="Unassembled WGS sequence"/>
</dbReference>
<gene>
    <name evidence="2" type="ORF">WM41_0689</name>
</gene>
<name>A0ABR5VBF7_9CORY</name>
<feature type="compositionally biased region" description="Low complexity" evidence="1">
    <location>
        <begin position="37"/>
        <end position="59"/>
    </location>
</feature>
<accession>A0ABR5VBF7</accession>
<sequence>MVGLSCGTSIWMPASRAKARTGSRSRGWPTRSRHPGATGFPATATTVAAAIDLAPGTRGPPRRHPRNPRPPPERSPIQHHPASPHPVPRQRH</sequence>
<evidence type="ECO:0000256" key="1">
    <source>
        <dbReference type="SAM" id="MobiDB-lite"/>
    </source>
</evidence>
<organism evidence="2 3">
    <name type="scientific">Corynebacterium simulans</name>
    <dbReference type="NCBI Taxonomy" id="146827"/>
    <lineage>
        <taxon>Bacteria</taxon>
        <taxon>Bacillati</taxon>
        <taxon>Actinomycetota</taxon>
        <taxon>Actinomycetes</taxon>
        <taxon>Mycobacteriales</taxon>
        <taxon>Corynebacteriaceae</taxon>
        <taxon>Corynebacterium</taxon>
    </lineage>
</organism>
<reference evidence="2 3" key="1">
    <citation type="journal article" date="2016" name="Int. J. Syst. Evol. Microbiol.">
        <title>Resolving the Complexity of Human Skin Metagenomes Using Single-Molecule Sequencing.</title>
        <authorList>
            <consortium name="NISC Comparative Sequencing Program"/>
            <person name="Tsai Y.C."/>
            <person name="Conlan S."/>
            <person name="Deming C."/>
            <person name="Segre J.A."/>
            <person name="Kong H.H."/>
            <person name="Korlach J."/>
            <person name="Oh J."/>
        </authorList>
    </citation>
    <scope>NUCLEOTIDE SEQUENCE [LARGE SCALE GENOMIC DNA]</scope>
    <source>
        <strain evidence="2 3">1B08</strain>
    </source>
</reference>
<comment type="caution">
    <text evidence="2">The sequence shown here is derived from an EMBL/GenBank/DDBJ whole genome shotgun (WGS) entry which is preliminary data.</text>
</comment>
<feature type="compositionally biased region" description="Pro residues" evidence="1">
    <location>
        <begin position="83"/>
        <end position="92"/>
    </location>
</feature>
<feature type="region of interest" description="Disordered" evidence="1">
    <location>
        <begin position="1"/>
        <end position="92"/>
    </location>
</feature>
<protein>
    <submittedName>
        <fullName evidence="2">Uncharacterized protein</fullName>
    </submittedName>
</protein>
<evidence type="ECO:0000313" key="2">
    <source>
        <dbReference type="EMBL" id="KXU18633.1"/>
    </source>
</evidence>